<gene>
    <name evidence="7" type="ORF">GJ744_007086</name>
</gene>
<dbReference type="AlphaFoldDB" id="A0A8H7ANK0"/>
<comment type="caution">
    <text evidence="7">The sequence shown here is derived from an EMBL/GenBank/DDBJ whole genome shotgun (WGS) entry which is preliminary data.</text>
</comment>
<dbReference type="GO" id="GO:0007030">
    <property type="term" value="P:Golgi organization"/>
    <property type="evidence" value="ECO:0007669"/>
    <property type="project" value="TreeGrafter"/>
</dbReference>
<keyword evidence="4" id="KW-0472">Membrane</keyword>
<evidence type="ECO:0000259" key="6">
    <source>
        <dbReference type="PROSITE" id="PS51865"/>
    </source>
</evidence>
<evidence type="ECO:0000256" key="3">
    <source>
        <dbReference type="ARBA" id="ARBA00023034"/>
    </source>
</evidence>
<protein>
    <recommendedName>
        <fullName evidence="6">PDZ GRASP-type domain-containing protein</fullName>
    </recommendedName>
</protein>
<accession>A0A8H7ANK0</accession>
<name>A0A8H7ANK0_9EURO</name>
<organism evidence="7 8">
    <name type="scientific">Endocarpon pusillum</name>
    <dbReference type="NCBI Taxonomy" id="364733"/>
    <lineage>
        <taxon>Eukaryota</taxon>
        <taxon>Fungi</taxon>
        <taxon>Dikarya</taxon>
        <taxon>Ascomycota</taxon>
        <taxon>Pezizomycotina</taxon>
        <taxon>Eurotiomycetes</taxon>
        <taxon>Chaetothyriomycetidae</taxon>
        <taxon>Verrucariales</taxon>
        <taxon>Verrucariaceae</taxon>
        <taxon>Endocarpon</taxon>
    </lineage>
</organism>
<proteinExistence type="predicted"/>
<reference evidence="7" key="1">
    <citation type="submission" date="2020-02" db="EMBL/GenBank/DDBJ databases">
        <authorList>
            <person name="Palmer J.M."/>
        </authorList>
    </citation>
    <scope>NUCLEOTIDE SEQUENCE</scope>
    <source>
        <strain evidence="7">EPUS1.4</strain>
        <tissue evidence="7">Thallus</tissue>
    </source>
</reference>
<dbReference type="InterPro" id="IPR007583">
    <property type="entry name" value="GRASP55_65"/>
</dbReference>
<dbReference type="Pfam" id="PF04495">
    <property type="entry name" value="GRASP55_65"/>
    <property type="match status" value="1"/>
</dbReference>
<dbReference type="PANTHER" id="PTHR12893:SF0">
    <property type="entry name" value="GRASP65"/>
    <property type="match status" value="1"/>
</dbReference>
<evidence type="ECO:0000256" key="5">
    <source>
        <dbReference type="SAM" id="MobiDB-lite"/>
    </source>
</evidence>
<feature type="compositionally biased region" description="Polar residues" evidence="5">
    <location>
        <begin position="365"/>
        <end position="379"/>
    </location>
</feature>
<feature type="domain" description="PDZ GRASP-type" evidence="6">
    <location>
        <begin position="136"/>
        <end position="226"/>
    </location>
</feature>
<dbReference type="GO" id="GO:0000139">
    <property type="term" value="C:Golgi membrane"/>
    <property type="evidence" value="ECO:0007669"/>
    <property type="project" value="UniProtKB-SubCell"/>
</dbReference>
<evidence type="ECO:0000256" key="1">
    <source>
        <dbReference type="ARBA" id="ARBA00004394"/>
    </source>
</evidence>
<feature type="region of interest" description="Disordered" evidence="5">
    <location>
        <begin position="272"/>
        <end position="395"/>
    </location>
</feature>
<evidence type="ECO:0000313" key="7">
    <source>
        <dbReference type="EMBL" id="KAF7510187.1"/>
    </source>
</evidence>
<dbReference type="Gene3D" id="2.30.42.10">
    <property type="match status" value="2"/>
</dbReference>
<dbReference type="PROSITE" id="PS51865">
    <property type="entry name" value="PDZ_GRASP"/>
    <property type="match status" value="1"/>
</dbReference>
<dbReference type="InterPro" id="IPR024958">
    <property type="entry name" value="GRASP_PDZ"/>
</dbReference>
<keyword evidence="3" id="KW-0333">Golgi apparatus</keyword>
<dbReference type="EMBL" id="JAACFV010000033">
    <property type="protein sequence ID" value="KAF7510187.1"/>
    <property type="molecule type" value="Genomic_DNA"/>
</dbReference>
<evidence type="ECO:0000256" key="2">
    <source>
        <dbReference type="ARBA" id="ARBA00022737"/>
    </source>
</evidence>
<evidence type="ECO:0000313" key="8">
    <source>
        <dbReference type="Proteomes" id="UP000606974"/>
    </source>
</evidence>
<keyword evidence="2" id="KW-0677">Repeat</keyword>
<comment type="subcellular location">
    <subcellularLocation>
        <location evidence="1">Golgi apparatus membrane</location>
    </subcellularLocation>
</comment>
<dbReference type="Proteomes" id="UP000606974">
    <property type="component" value="Unassembled WGS sequence"/>
</dbReference>
<feature type="compositionally biased region" description="Low complexity" evidence="5">
    <location>
        <begin position="286"/>
        <end position="297"/>
    </location>
</feature>
<sequence>MFGALNRFIARLDSEPAPQSATGGPSDSSYGFQVLRNTNAELPIEPWFDFIVGINGHVIVRGRLFPHVAQYSDEEQDDPDPQLFAREVSNCAGYSLSLDIWSAKGQRSHTLTVAVPPAPQSLGLTLQLAPLNATQNIWHILSIPSPRSPAHLAGLLPHSDYILGTPSGTLRGEAALGELVEDHLNRSLVLWVYNSEFDVVREVEIVPRRGWGGEGALGAVLGFGALHRLPVGLGEEIQAPGEKLFEAEQRASTEKASTDEGVYFIPAESKGLIQQQQQQQPPPFVNPNVVGPPMVSPSAMVGGTSIPGAAALHSKKSRHRAGGPPNRAFDDIFQEGAKKSQEQDLVPSRKGTPAAPPPKMGETGGVSTAGSQRVGSNPSPAAAEDIGGPGDAEAT</sequence>
<evidence type="ECO:0000256" key="4">
    <source>
        <dbReference type="ARBA" id="ARBA00023136"/>
    </source>
</evidence>
<keyword evidence="8" id="KW-1185">Reference proteome</keyword>
<dbReference type="PANTHER" id="PTHR12893">
    <property type="entry name" value="GOLGI REASSEMBLY STACKING PROTEIN GRASP"/>
    <property type="match status" value="1"/>
</dbReference>
<dbReference type="InterPro" id="IPR036034">
    <property type="entry name" value="PDZ_sf"/>
</dbReference>
<dbReference type="OrthoDB" id="3318at2759"/>